<feature type="compositionally biased region" description="Polar residues" evidence="1">
    <location>
        <begin position="185"/>
        <end position="213"/>
    </location>
</feature>
<dbReference type="AlphaFoldDB" id="A0A8S9HQC1"/>
<dbReference type="PANTHER" id="PTHR33067:SF31">
    <property type="entry name" value="RNA-DIRECTED DNA POLYMERASE"/>
    <property type="match status" value="1"/>
</dbReference>
<feature type="compositionally biased region" description="Basic and acidic residues" evidence="1">
    <location>
        <begin position="1008"/>
        <end position="1021"/>
    </location>
</feature>
<protein>
    <recommendedName>
        <fullName evidence="4">Aspartic peptidase DDI1-type domain-containing protein</fullName>
    </recommendedName>
</protein>
<name>A0A8S9HQC1_BRACR</name>
<sequence length="1048" mass="119493">MAKHDGVTVDSGPILLGLLTPGSDPKVHAQQYKKQQRNSTSILTRSCKFGAFNPQRSVLLIDQQQRLFVARFLSTTVDPSTSSVNRYSLTTVDRRHSSPVDQHLPSEIDQYFRLNIDRQRSAQKARLVTADLKPKSSPIYKITPDEYMPSSTRSNKETQLLFSQDHVSLERSIRKEARSSSIDNNACSSLDFRQSPSTQALVPSTDTRSSPSTKDTHLPSTDIFHPTSIDTSVRTAIDTEPRDMVATLILVRDERGDLHDHKGYLRNAAAKHPHPPSPVYVNIDRHSDPVIDRHQETPIDRQPPAPIDRQPPAPIDRGAPLTYRMHVPKIDVEHLNALRPKPKPSANSPETVRTPSDDGADPMEVDKVPTGRTLRRRKEKVAKHLKRGLWMFFRETRETEGNIRRMFCEAREEMRKRITLKKKSDPGKFAIPCTVETSKELFTFVDCSQGNSGGIVRDLKVQIGNALVPVDFHVLDIKLNWNSSLLLGRAFLSTVGAVCNLQTNQLCLMLIDPHVQYNPIPVTKPQTTSRRINDSRIIAACHCGAEYETEYSASIETHTAISIESAQQKLTDAAGEESVDSSQGEWENDYYNPTMAAHNMHTEEYDEYYEEERAIEKRATLDEEDRLLHHSFWKEKSPLIDRNDDRHHESYAVETAYRDQGSDELHEGFTYEELLNMQRRDETDQKRAEAAWERTHFSHPIERAIPPSININPSTLIDINHTTSIDIRPRPKTTDSADILQRANGADNLFVQQHNFPEHQQKITKEFYDTAGGIDKRFQQRSRHPTWPSIDIDDEYRIYRDDHGYTIDVDGHTIHVHNKDIRRLLERASRDDPNYICLPEHASSFTQTKLVPEIYTKDEINEMFYGVCGEQEKNKEDFQIKLDGNSACDRHFSPYIDRQTSTSIDHSHLPASIDNRVPASVDANPPHSHTMNSQPDFHTSEEIDQLVEGIYRALETTEERLDRGCDDIYFPMDLTISALTSKIEAIQGELVEIQSYIARRPEALASIDRRNNKSTDIHRQTSVDNHSNSTKDTKVDQPVNYVTVAEIV</sequence>
<dbReference type="Gene3D" id="2.40.70.10">
    <property type="entry name" value="Acid Proteases"/>
    <property type="match status" value="1"/>
</dbReference>
<reference evidence="2" key="1">
    <citation type="submission" date="2019-12" db="EMBL/GenBank/DDBJ databases">
        <title>Genome sequencing and annotation of Brassica cretica.</title>
        <authorList>
            <person name="Studholme D.J."/>
            <person name="Sarris P.F."/>
        </authorList>
    </citation>
    <scope>NUCLEOTIDE SEQUENCE</scope>
    <source>
        <strain evidence="2">PFS-001/15</strain>
        <tissue evidence="2">Leaf</tissue>
    </source>
</reference>
<evidence type="ECO:0000313" key="2">
    <source>
        <dbReference type="EMBL" id="KAF2559320.1"/>
    </source>
</evidence>
<gene>
    <name evidence="2" type="ORF">F2Q68_00014474</name>
</gene>
<organism evidence="2 3">
    <name type="scientific">Brassica cretica</name>
    <name type="common">Mustard</name>
    <dbReference type="NCBI Taxonomy" id="69181"/>
    <lineage>
        <taxon>Eukaryota</taxon>
        <taxon>Viridiplantae</taxon>
        <taxon>Streptophyta</taxon>
        <taxon>Embryophyta</taxon>
        <taxon>Tracheophyta</taxon>
        <taxon>Spermatophyta</taxon>
        <taxon>Magnoliopsida</taxon>
        <taxon>eudicotyledons</taxon>
        <taxon>Gunneridae</taxon>
        <taxon>Pentapetalae</taxon>
        <taxon>rosids</taxon>
        <taxon>malvids</taxon>
        <taxon>Brassicales</taxon>
        <taxon>Brassicaceae</taxon>
        <taxon>Brassiceae</taxon>
        <taxon>Brassica</taxon>
    </lineage>
</organism>
<evidence type="ECO:0008006" key="4">
    <source>
        <dbReference type="Google" id="ProtNLM"/>
    </source>
</evidence>
<comment type="caution">
    <text evidence="2">The sequence shown here is derived from an EMBL/GenBank/DDBJ whole genome shotgun (WGS) entry which is preliminary data.</text>
</comment>
<dbReference type="PANTHER" id="PTHR33067">
    <property type="entry name" value="RNA-DIRECTED DNA POLYMERASE-RELATED"/>
    <property type="match status" value="1"/>
</dbReference>
<feature type="compositionally biased region" description="Polar residues" evidence="1">
    <location>
        <begin position="345"/>
        <end position="354"/>
    </location>
</feature>
<feature type="compositionally biased region" description="Pro residues" evidence="1">
    <location>
        <begin position="301"/>
        <end position="314"/>
    </location>
</feature>
<dbReference type="InterPro" id="IPR021109">
    <property type="entry name" value="Peptidase_aspartic_dom_sf"/>
</dbReference>
<evidence type="ECO:0000256" key="1">
    <source>
        <dbReference type="SAM" id="MobiDB-lite"/>
    </source>
</evidence>
<evidence type="ECO:0000313" key="3">
    <source>
        <dbReference type="Proteomes" id="UP000712281"/>
    </source>
</evidence>
<proteinExistence type="predicted"/>
<feature type="region of interest" description="Disordered" evidence="1">
    <location>
        <begin position="185"/>
        <end position="227"/>
    </location>
</feature>
<feature type="region of interest" description="Disordered" evidence="1">
    <location>
        <begin position="337"/>
        <end position="379"/>
    </location>
</feature>
<dbReference type="Proteomes" id="UP000712281">
    <property type="component" value="Unassembled WGS sequence"/>
</dbReference>
<feature type="region of interest" description="Disordered" evidence="1">
    <location>
        <begin position="1008"/>
        <end position="1034"/>
    </location>
</feature>
<dbReference type="EMBL" id="QGKW02001940">
    <property type="protein sequence ID" value="KAF2559320.1"/>
    <property type="molecule type" value="Genomic_DNA"/>
</dbReference>
<feature type="region of interest" description="Disordered" evidence="1">
    <location>
        <begin position="295"/>
        <end position="317"/>
    </location>
</feature>
<accession>A0A8S9HQC1</accession>